<accession>A0A3L8DPD0</accession>
<reference evidence="2 3" key="1">
    <citation type="journal article" date="2018" name="Genome Res.">
        <title>The genomic architecture and molecular evolution of ant odorant receptors.</title>
        <authorList>
            <person name="McKenzie S.K."/>
            <person name="Kronauer D.J.C."/>
        </authorList>
    </citation>
    <scope>NUCLEOTIDE SEQUENCE [LARGE SCALE GENOMIC DNA]</scope>
    <source>
        <strain evidence="2">Clonal line C1</strain>
    </source>
</reference>
<dbReference type="Proteomes" id="UP000279307">
    <property type="component" value="Chromosome 6"/>
</dbReference>
<feature type="region of interest" description="Disordered" evidence="1">
    <location>
        <begin position="28"/>
        <end position="68"/>
    </location>
</feature>
<feature type="compositionally biased region" description="Basic and acidic residues" evidence="1">
    <location>
        <begin position="49"/>
        <end position="68"/>
    </location>
</feature>
<proteinExistence type="predicted"/>
<protein>
    <submittedName>
        <fullName evidence="2">Uncharacterized protein</fullName>
    </submittedName>
</protein>
<evidence type="ECO:0000256" key="1">
    <source>
        <dbReference type="SAM" id="MobiDB-lite"/>
    </source>
</evidence>
<feature type="region of interest" description="Disordered" evidence="1">
    <location>
        <begin position="144"/>
        <end position="167"/>
    </location>
</feature>
<gene>
    <name evidence="2" type="ORF">DMN91_006115</name>
</gene>
<evidence type="ECO:0000313" key="2">
    <source>
        <dbReference type="EMBL" id="RLU21739.1"/>
    </source>
</evidence>
<dbReference type="AlphaFoldDB" id="A0A3L8DPD0"/>
<name>A0A3L8DPD0_OOCBI</name>
<feature type="region of interest" description="Disordered" evidence="1">
    <location>
        <begin position="120"/>
        <end position="139"/>
    </location>
</feature>
<organism evidence="2 3">
    <name type="scientific">Ooceraea biroi</name>
    <name type="common">Clonal raider ant</name>
    <name type="synonym">Cerapachys biroi</name>
    <dbReference type="NCBI Taxonomy" id="2015173"/>
    <lineage>
        <taxon>Eukaryota</taxon>
        <taxon>Metazoa</taxon>
        <taxon>Ecdysozoa</taxon>
        <taxon>Arthropoda</taxon>
        <taxon>Hexapoda</taxon>
        <taxon>Insecta</taxon>
        <taxon>Pterygota</taxon>
        <taxon>Neoptera</taxon>
        <taxon>Endopterygota</taxon>
        <taxon>Hymenoptera</taxon>
        <taxon>Apocrita</taxon>
        <taxon>Aculeata</taxon>
        <taxon>Formicoidea</taxon>
        <taxon>Formicidae</taxon>
        <taxon>Dorylinae</taxon>
        <taxon>Ooceraea</taxon>
    </lineage>
</organism>
<feature type="compositionally biased region" description="Basic and acidic residues" evidence="1">
    <location>
        <begin position="149"/>
        <end position="162"/>
    </location>
</feature>
<sequence>MQVMHLIRGPEIGGGAGPVPAESAIAVGNRAGDRVPLSKYSGGRSFRQPADHPPDNHLADDHPSDSARHHWGEDMSACAHKNILSYARVVCRTGNGVSANTTPVPFRAAPFNQRWCAQARSPEWSKQPTYKRARNSVTRAVEPSNIRSVQDESKNQQEKLEQENNQEEVEEVEKSCEDFWKVIEEEIGVVLPVYLKNLLNMTGFNNNYSIKSFEASEHLPELETFARNIMSSIWERMKRQNK</sequence>
<dbReference type="EMBL" id="QOIP01000006">
    <property type="protein sequence ID" value="RLU21739.1"/>
    <property type="molecule type" value="Genomic_DNA"/>
</dbReference>
<evidence type="ECO:0000313" key="3">
    <source>
        <dbReference type="Proteomes" id="UP000279307"/>
    </source>
</evidence>
<comment type="caution">
    <text evidence="2">The sequence shown here is derived from an EMBL/GenBank/DDBJ whole genome shotgun (WGS) entry which is preliminary data.</text>
</comment>